<dbReference type="AlphaFoldDB" id="A0A0S1AZS6"/>
<dbReference type="InterPro" id="IPR036822">
    <property type="entry name" value="CutC-like_dom_sf"/>
</dbReference>
<name>A0A0S1AZS6_9GAMM</name>
<keyword evidence="4" id="KW-1185">Reference proteome</keyword>
<dbReference type="SUPFAM" id="SSF110395">
    <property type="entry name" value="CutC-like"/>
    <property type="match status" value="1"/>
</dbReference>
<protein>
    <recommendedName>
        <fullName evidence="2">PF03932 family protein CutC</fullName>
    </recommendedName>
</protein>
<dbReference type="Gene3D" id="3.20.20.380">
    <property type="entry name" value="Copper homeostasis (CutC) domain"/>
    <property type="match status" value="1"/>
</dbReference>
<evidence type="ECO:0000313" key="4">
    <source>
        <dbReference type="Proteomes" id="UP000061010"/>
    </source>
</evidence>
<dbReference type="InterPro" id="IPR005627">
    <property type="entry name" value="CutC-like"/>
</dbReference>
<proteinExistence type="inferred from homology"/>
<keyword evidence="2" id="KW-0963">Cytoplasm</keyword>
<sequence length="254" mass="26795">MSGRRLLEIASNSVASALAAQAGGADRIELFDNLAQGGTTPSRGSVAVARDRLRIPLFVLIRPRPGDFHYDAQEAEIMLRDIESCRQLGCDGVVIGALTVDGDIDAALCRELVAAAGPLGITFHRAFDAARDLPAAMEQVIGLGCQRILSSGGAASAMDGRQTLRQLVTRAGDRIRIMAGAGLDATNILAVASQSGCTELHASAKTPRTSAMRHHNPALVGLENDWVQSDTAQVSALRRALDQMGVRIHNIAPD</sequence>
<comment type="similarity">
    <text evidence="1 2">Belongs to the CutC family.</text>
</comment>
<evidence type="ECO:0000256" key="2">
    <source>
        <dbReference type="HAMAP-Rule" id="MF_00795"/>
    </source>
</evidence>
<dbReference type="PANTHER" id="PTHR12598">
    <property type="entry name" value="COPPER HOMEOSTASIS PROTEIN CUTC"/>
    <property type="match status" value="1"/>
</dbReference>
<dbReference type="PATRIC" id="fig|128780.6.peg.1917"/>
<comment type="caution">
    <text evidence="2">Once thought to be involved in copper homeostasis, experiments in E.coli have shown this is not the case.</text>
</comment>
<organism evidence="3 4">
    <name type="scientific">Stenotrophomonas acidaminiphila</name>
    <dbReference type="NCBI Taxonomy" id="128780"/>
    <lineage>
        <taxon>Bacteria</taxon>
        <taxon>Pseudomonadati</taxon>
        <taxon>Pseudomonadota</taxon>
        <taxon>Gammaproteobacteria</taxon>
        <taxon>Lysobacterales</taxon>
        <taxon>Lysobacteraceae</taxon>
        <taxon>Stenotrophomonas</taxon>
    </lineage>
</organism>
<dbReference type="KEGG" id="sacz:AOT14_19080"/>
<gene>
    <name evidence="2" type="primary">cutC</name>
    <name evidence="3" type="ORF">AOT14_19080</name>
</gene>
<dbReference type="HAMAP" id="MF_00795">
    <property type="entry name" value="CutC"/>
    <property type="match status" value="1"/>
</dbReference>
<dbReference type="EMBL" id="CP012900">
    <property type="protein sequence ID" value="ALJ28285.1"/>
    <property type="molecule type" value="Genomic_DNA"/>
</dbReference>
<reference evidence="3 4" key="1">
    <citation type="journal article" date="2015" name="Genome Announc.">
        <title>Complete Genome Sequencing of Stenotrophomonas acidaminiphila ZAC14D2_NAIMI4_2, a Multidrug-Resistant Strain Isolated from Sediments of a Polluted River in Mexico, Uncovers New Antibiotic Resistance Genes and a Novel Class-II Lasso Peptide Biosynthesis Gene Cluster.</title>
        <authorList>
            <person name="Vinuesa P."/>
            <person name="Ochoa-Sanchez L.E."/>
        </authorList>
    </citation>
    <scope>NUCLEOTIDE SEQUENCE [LARGE SCALE GENOMIC DNA]</scope>
    <source>
        <strain evidence="3 4">ZAC14D2_NAIMI4_2</strain>
    </source>
</reference>
<evidence type="ECO:0000313" key="3">
    <source>
        <dbReference type="EMBL" id="ALJ28285.1"/>
    </source>
</evidence>
<dbReference type="PANTHER" id="PTHR12598:SF0">
    <property type="entry name" value="COPPER HOMEOSTASIS PROTEIN CUTC HOMOLOG"/>
    <property type="match status" value="1"/>
</dbReference>
<dbReference type="Pfam" id="PF03932">
    <property type="entry name" value="CutC"/>
    <property type="match status" value="1"/>
</dbReference>
<dbReference type="OrthoDB" id="9815677at2"/>
<evidence type="ECO:0000256" key="1">
    <source>
        <dbReference type="ARBA" id="ARBA00007768"/>
    </source>
</evidence>
<accession>A0A0S1AZS6</accession>
<dbReference type="GO" id="GO:0005737">
    <property type="term" value="C:cytoplasm"/>
    <property type="evidence" value="ECO:0007669"/>
    <property type="project" value="UniProtKB-SubCell"/>
</dbReference>
<comment type="subcellular location">
    <subcellularLocation>
        <location evidence="2">Cytoplasm</location>
    </subcellularLocation>
</comment>
<dbReference type="Proteomes" id="UP000061010">
    <property type="component" value="Chromosome"/>
</dbReference>
<dbReference type="GO" id="GO:0005507">
    <property type="term" value="F:copper ion binding"/>
    <property type="evidence" value="ECO:0007669"/>
    <property type="project" value="TreeGrafter"/>
</dbReference>